<dbReference type="EMBL" id="CP001700">
    <property type="protein sequence ID" value="ACU74445.1"/>
    <property type="molecule type" value="Genomic_DNA"/>
</dbReference>
<dbReference type="KEGG" id="cai:Caci_5586"/>
<dbReference type="STRING" id="479433.Caci_5586"/>
<reference evidence="1 2" key="1">
    <citation type="journal article" date="2009" name="Stand. Genomic Sci.">
        <title>Complete genome sequence of Catenulispora acidiphila type strain (ID 139908).</title>
        <authorList>
            <person name="Copeland A."/>
            <person name="Lapidus A."/>
            <person name="Glavina Del Rio T."/>
            <person name="Nolan M."/>
            <person name="Lucas S."/>
            <person name="Chen F."/>
            <person name="Tice H."/>
            <person name="Cheng J.F."/>
            <person name="Bruce D."/>
            <person name="Goodwin L."/>
            <person name="Pitluck S."/>
            <person name="Mikhailova N."/>
            <person name="Pati A."/>
            <person name="Ivanova N."/>
            <person name="Mavromatis K."/>
            <person name="Chen A."/>
            <person name="Palaniappan K."/>
            <person name="Chain P."/>
            <person name="Land M."/>
            <person name="Hauser L."/>
            <person name="Chang Y.J."/>
            <person name="Jeffries C.D."/>
            <person name="Chertkov O."/>
            <person name="Brettin T."/>
            <person name="Detter J.C."/>
            <person name="Han C."/>
            <person name="Ali Z."/>
            <person name="Tindall B.J."/>
            <person name="Goker M."/>
            <person name="Bristow J."/>
            <person name="Eisen J.A."/>
            <person name="Markowitz V."/>
            <person name="Hugenholtz P."/>
            <person name="Kyrpides N.C."/>
            <person name="Klenk H.P."/>
        </authorList>
    </citation>
    <scope>NUCLEOTIDE SEQUENCE [LARGE SCALE GENOMIC DNA]</scope>
    <source>
        <strain evidence="2">DSM 44928 / JCM 14897 / NBRC 102108 / NRRL B-24433 / ID139908</strain>
    </source>
</reference>
<evidence type="ECO:0000313" key="2">
    <source>
        <dbReference type="Proteomes" id="UP000000851"/>
    </source>
</evidence>
<dbReference type="eggNOG" id="COG0189">
    <property type="taxonomic scope" value="Bacteria"/>
</dbReference>
<evidence type="ECO:0008006" key="3">
    <source>
        <dbReference type="Google" id="ProtNLM"/>
    </source>
</evidence>
<evidence type="ECO:0000313" key="1">
    <source>
        <dbReference type="EMBL" id="ACU74445.1"/>
    </source>
</evidence>
<dbReference type="HOGENOM" id="CLU_818078_0_0_11"/>
<dbReference type="RefSeq" id="WP_015794174.1">
    <property type="nucleotide sequence ID" value="NC_013131.1"/>
</dbReference>
<keyword evidence="2" id="KW-1185">Reference proteome</keyword>
<sequence>MSAPAGSAPGWVVVATEDDPARAEWSGAAREVNVAEPRFVPWSDVLGSEAEFQSGDVVFAERLYPCVPDNPVGGQRARYADLEAALHHLDAAVAKAGATSATPAEPTLLALDRAKRDAFLRQSGVPVLELSDIAEAGNNILRPRFAGSDDWSMETWRTRLFRHRTRTGVEVWRAPATGGGNRQELAQVAALLADDGIHAVSDLHRVHLNTAFYDFRFAVLDGKVTHAAGLPRDEVVLREWYGGRRLEIDAFLKRFGMERWERLVALAERAATYFPGIRSLGVDLIMDNEKAEFVFDVDPFGASLPGIRGGLPSAGEPQDADGGPLSVRAAVLRALSAGS</sequence>
<gene>
    <name evidence="1" type="ordered locus">Caci_5586</name>
</gene>
<name>C7QAX2_CATAD</name>
<dbReference type="InParanoid" id="C7QAX2"/>
<dbReference type="OrthoDB" id="9789963at2"/>
<dbReference type="AlphaFoldDB" id="C7QAX2"/>
<protein>
    <recommendedName>
        <fullName evidence="3">ATP-grasp domain-containing protein</fullName>
    </recommendedName>
</protein>
<accession>C7QAX2</accession>
<dbReference type="Proteomes" id="UP000000851">
    <property type="component" value="Chromosome"/>
</dbReference>
<organism evidence="1 2">
    <name type="scientific">Catenulispora acidiphila (strain DSM 44928 / JCM 14897 / NBRC 102108 / NRRL B-24433 / ID139908)</name>
    <dbReference type="NCBI Taxonomy" id="479433"/>
    <lineage>
        <taxon>Bacteria</taxon>
        <taxon>Bacillati</taxon>
        <taxon>Actinomycetota</taxon>
        <taxon>Actinomycetes</taxon>
        <taxon>Catenulisporales</taxon>
        <taxon>Catenulisporaceae</taxon>
        <taxon>Catenulispora</taxon>
    </lineage>
</organism>
<proteinExistence type="predicted"/>